<dbReference type="SUPFAM" id="SSF55486">
    <property type="entry name" value="Metalloproteases ('zincins'), catalytic domain"/>
    <property type="match status" value="1"/>
</dbReference>
<accession>A0A0K8R6W0</accession>
<dbReference type="InterPro" id="IPR008753">
    <property type="entry name" value="Peptidase_M13_N"/>
</dbReference>
<dbReference type="PANTHER" id="PTHR11733">
    <property type="entry name" value="ZINC METALLOPROTEASE FAMILY M13 NEPRILYSIN-RELATED"/>
    <property type="match status" value="1"/>
</dbReference>
<reference evidence="4" key="1">
    <citation type="submission" date="2012-12" db="EMBL/GenBank/DDBJ databases">
        <title>Identification and characterization of a phenylalanine ammonia-lyase gene family in Isatis indigotica Fort.</title>
        <authorList>
            <person name="Liu Q."/>
            <person name="Chen J."/>
            <person name="Zhou X."/>
            <person name="Di P."/>
            <person name="Xiao Y."/>
            <person name="Xuan H."/>
            <person name="Zhang L."/>
            <person name="Chen W."/>
        </authorList>
    </citation>
    <scope>NUCLEOTIDE SEQUENCE</scope>
    <source>
        <tissue evidence="4">Salivary gland</tissue>
    </source>
</reference>
<dbReference type="InterPro" id="IPR000718">
    <property type="entry name" value="Peptidase_M13"/>
</dbReference>
<feature type="chain" id="PRO_5005516296" description="Peptidase M13 N-terminal domain-containing protein" evidence="2">
    <location>
        <begin position="24"/>
        <end position="295"/>
    </location>
</feature>
<name>A0A0K8R6W0_IXORI</name>
<dbReference type="InterPro" id="IPR024079">
    <property type="entry name" value="MetalloPept_cat_dom_sf"/>
</dbReference>
<protein>
    <recommendedName>
        <fullName evidence="3">Peptidase M13 N-terminal domain-containing protein</fullName>
    </recommendedName>
</protein>
<evidence type="ECO:0000313" key="4">
    <source>
        <dbReference type="EMBL" id="JAA66791.1"/>
    </source>
</evidence>
<comment type="similarity">
    <text evidence="1">Belongs to the peptidase M13 family.</text>
</comment>
<dbReference type="Gene3D" id="1.10.1380.10">
    <property type="entry name" value="Neutral endopeptidase , domain2"/>
    <property type="match status" value="1"/>
</dbReference>
<proteinExistence type="evidence at transcript level"/>
<sequence>MFMMDRSIATMIFVATAFTSSRTAENKDPVNPDLHDNVCTTPECREMGIMLSHAIDRNKDPCDDFYDYVCKNWKQNNTVPPYLPSYGHVWLIREELAKRLKDILSNMTTSTCQAESLNDKIAMAYQSCMKEDSSQPEEEISRLRKTLKEFGISKWPLIPGSNETINWKEIYRKIRVGADMSFIFNVDLLPHLFNTSQPAIYIEVSKFVPSLYQIYTARTNNDSAVQAYENFIKQTVILFSEKKDINVTTKIAQDIFDFEVNLTKNSTTSSSSSIIQITISRMITTIMMKTRPRVP</sequence>
<dbReference type="PROSITE" id="PS51885">
    <property type="entry name" value="NEPRILYSIN"/>
    <property type="match status" value="1"/>
</dbReference>
<evidence type="ECO:0000256" key="1">
    <source>
        <dbReference type="ARBA" id="ARBA00007357"/>
    </source>
</evidence>
<dbReference type="EMBL" id="GADI01007017">
    <property type="protein sequence ID" value="JAA66791.1"/>
    <property type="molecule type" value="mRNA"/>
</dbReference>
<feature type="domain" description="Peptidase M13 N-terminal" evidence="3">
    <location>
        <begin position="61"/>
        <end position="271"/>
    </location>
</feature>
<organism evidence="4">
    <name type="scientific">Ixodes ricinus</name>
    <name type="common">Common tick</name>
    <name type="synonym">Acarus ricinus</name>
    <dbReference type="NCBI Taxonomy" id="34613"/>
    <lineage>
        <taxon>Eukaryota</taxon>
        <taxon>Metazoa</taxon>
        <taxon>Ecdysozoa</taxon>
        <taxon>Arthropoda</taxon>
        <taxon>Chelicerata</taxon>
        <taxon>Arachnida</taxon>
        <taxon>Acari</taxon>
        <taxon>Parasitiformes</taxon>
        <taxon>Ixodida</taxon>
        <taxon>Ixodoidea</taxon>
        <taxon>Ixodidae</taxon>
        <taxon>Ixodinae</taxon>
        <taxon>Ixodes</taxon>
    </lineage>
</organism>
<dbReference type="Pfam" id="PF05649">
    <property type="entry name" value="Peptidase_M13_N"/>
    <property type="match status" value="1"/>
</dbReference>
<dbReference type="Gene3D" id="3.40.390.10">
    <property type="entry name" value="Collagenase (Catalytic Domain)"/>
    <property type="match status" value="1"/>
</dbReference>
<dbReference type="GO" id="GO:0016485">
    <property type="term" value="P:protein processing"/>
    <property type="evidence" value="ECO:0007669"/>
    <property type="project" value="TreeGrafter"/>
</dbReference>
<dbReference type="GO" id="GO:0005886">
    <property type="term" value="C:plasma membrane"/>
    <property type="evidence" value="ECO:0007669"/>
    <property type="project" value="TreeGrafter"/>
</dbReference>
<evidence type="ECO:0000256" key="2">
    <source>
        <dbReference type="SAM" id="SignalP"/>
    </source>
</evidence>
<dbReference type="PANTHER" id="PTHR11733:SF241">
    <property type="entry name" value="GH26575P-RELATED"/>
    <property type="match status" value="1"/>
</dbReference>
<keyword evidence="2" id="KW-0732">Signal</keyword>
<dbReference type="AlphaFoldDB" id="A0A0K8R6W0"/>
<feature type="signal peptide" evidence="2">
    <location>
        <begin position="1"/>
        <end position="23"/>
    </location>
</feature>
<dbReference type="InterPro" id="IPR042089">
    <property type="entry name" value="Peptidase_M13_dom_2"/>
</dbReference>
<evidence type="ECO:0000259" key="3">
    <source>
        <dbReference type="Pfam" id="PF05649"/>
    </source>
</evidence>
<dbReference type="GO" id="GO:0004222">
    <property type="term" value="F:metalloendopeptidase activity"/>
    <property type="evidence" value="ECO:0007669"/>
    <property type="project" value="InterPro"/>
</dbReference>